<comment type="caution">
    <text evidence="2">The sequence shown here is derived from an EMBL/GenBank/DDBJ whole genome shotgun (WGS) entry which is preliminary data.</text>
</comment>
<keyword evidence="3" id="KW-1185">Reference proteome</keyword>
<evidence type="ECO:0000256" key="1">
    <source>
        <dbReference type="SAM" id="MobiDB-lite"/>
    </source>
</evidence>
<evidence type="ECO:0000313" key="2">
    <source>
        <dbReference type="EMBL" id="TFA99643.1"/>
    </source>
</evidence>
<feature type="non-terminal residue" evidence="2">
    <location>
        <position position="1"/>
    </location>
</feature>
<organism evidence="2 3">
    <name type="scientific">Trichoderma ghanense</name>
    <dbReference type="NCBI Taxonomy" id="65468"/>
    <lineage>
        <taxon>Eukaryota</taxon>
        <taxon>Fungi</taxon>
        <taxon>Dikarya</taxon>
        <taxon>Ascomycota</taxon>
        <taxon>Pezizomycotina</taxon>
        <taxon>Sordariomycetes</taxon>
        <taxon>Hypocreomycetidae</taxon>
        <taxon>Hypocreales</taxon>
        <taxon>Hypocreaceae</taxon>
        <taxon>Trichoderma</taxon>
    </lineage>
</organism>
<reference evidence="2 3" key="1">
    <citation type="submission" date="2018-01" db="EMBL/GenBank/DDBJ databases">
        <title>Genome characterization of the sugarcane-associated fungus Trichoderma ghanense CCMA-1212 and their application in lignocelulose bioconversion.</title>
        <authorList>
            <person name="Steindorff A.S."/>
            <person name="Mendes T.D."/>
            <person name="Vilela E.S.D."/>
            <person name="Rodrigues D.S."/>
            <person name="Formighieri E.F."/>
            <person name="Melo I.S."/>
            <person name="Favaro L.C.L."/>
        </authorList>
    </citation>
    <scope>NUCLEOTIDE SEQUENCE [LARGE SCALE GENOMIC DNA]</scope>
    <source>
        <strain evidence="2 3">CCMA-1212</strain>
    </source>
</reference>
<evidence type="ECO:0000313" key="3">
    <source>
        <dbReference type="Proteomes" id="UP001642720"/>
    </source>
</evidence>
<sequence length="99" mass="10821">SISGPGRGGDAYKRRLFPKVVRIAGRGRKERGSSGLQTSVKRREAATTCVEVSRPRAFSAPEHFDNYGEDGPIDWVDLRREGGQGSQYEADALGPFDPL</sequence>
<gene>
    <name evidence="2" type="ORF">CCMA1212_008376</name>
</gene>
<accession>A0ABY2GVB7</accession>
<protein>
    <submittedName>
        <fullName evidence="2">Uncharacterized protein</fullName>
    </submittedName>
</protein>
<dbReference type="RefSeq" id="XP_073555845.1">
    <property type="nucleotide sequence ID" value="XM_073705511.1"/>
</dbReference>
<dbReference type="Proteomes" id="UP001642720">
    <property type="component" value="Unassembled WGS sequence"/>
</dbReference>
<dbReference type="GeneID" id="300579961"/>
<name>A0ABY2GVB7_9HYPO</name>
<dbReference type="EMBL" id="PPTA01000013">
    <property type="protein sequence ID" value="TFA99643.1"/>
    <property type="molecule type" value="Genomic_DNA"/>
</dbReference>
<feature type="region of interest" description="Disordered" evidence="1">
    <location>
        <begin position="80"/>
        <end position="99"/>
    </location>
</feature>
<proteinExistence type="predicted"/>